<dbReference type="EMBL" id="BPLR01012217">
    <property type="protein sequence ID" value="GIY52259.1"/>
    <property type="molecule type" value="Genomic_DNA"/>
</dbReference>
<evidence type="ECO:0000313" key="1">
    <source>
        <dbReference type="EMBL" id="GIY52259.1"/>
    </source>
</evidence>
<dbReference type="Proteomes" id="UP001054945">
    <property type="component" value="Unassembled WGS sequence"/>
</dbReference>
<protein>
    <submittedName>
        <fullName evidence="1">Uncharacterized protein</fullName>
    </submittedName>
</protein>
<sequence length="220" mass="25296">MREFWWNLIGGNDLDLIVTDRKNTEFCQGVNLRIQRGYPVPFQMQLCQTVHVIKLIRWPVVNVVDDMMSAVEVADVSGKCGDDSCVPKKTHKYITDLGVRSKYVMIHMQQLVVGEPYLQNRIPHLRSFQDLKSLGASRTTLYNNSLKIEHPIESTFFHLGLEIVYNELCNYHNPLRNPLGRPVLPVKAMWMVVLTSYTEPFDKMSLKASKSLIFLQVTLA</sequence>
<gene>
    <name evidence="1" type="ORF">CEXT_769611</name>
</gene>
<name>A0AAV4U386_CAEEX</name>
<organism evidence="1 2">
    <name type="scientific">Caerostris extrusa</name>
    <name type="common">Bark spider</name>
    <name type="synonym">Caerostris bankana</name>
    <dbReference type="NCBI Taxonomy" id="172846"/>
    <lineage>
        <taxon>Eukaryota</taxon>
        <taxon>Metazoa</taxon>
        <taxon>Ecdysozoa</taxon>
        <taxon>Arthropoda</taxon>
        <taxon>Chelicerata</taxon>
        <taxon>Arachnida</taxon>
        <taxon>Araneae</taxon>
        <taxon>Araneomorphae</taxon>
        <taxon>Entelegynae</taxon>
        <taxon>Araneoidea</taxon>
        <taxon>Araneidae</taxon>
        <taxon>Caerostris</taxon>
    </lineage>
</organism>
<accession>A0AAV4U386</accession>
<keyword evidence="2" id="KW-1185">Reference proteome</keyword>
<proteinExistence type="predicted"/>
<reference evidence="1 2" key="1">
    <citation type="submission" date="2021-06" db="EMBL/GenBank/DDBJ databases">
        <title>Caerostris extrusa draft genome.</title>
        <authorList>
            <person name="Kono N."/>
            <person name="Arakawa K."/>
        </authorList>
    </citation>
    <scope>NUCLEOTIDE SEQUENCE [LARGE SCALE GENOMIC DNA]</scope>
</reference>
<comment type="caution">
    <text evidence="1">The sequence shown here is derived from an EMBL/GenBank/DDBJ whole genome shotgun (WGS) entry which is preliminary data.</text>
</comment>
<dbReference type="AlphaFoldDB" id="A0AAV4U386"/>
<evidence type="ECO:0000313" key="2">
    <source>
        <dbReference type="Proteomes" id="UP001054945"/>
    </source>
</evidence>